<protein>
    <submittedName>
        <fullName evidence="1">DUF935 family protein</fullName>
    </submittedName>
</protein>
<evidence type="ECO:0000313" key="1">
    <source>
        <dbReference type="EMBL" id="RTQ88247.1"/>
    </source>
</evidence>
<dbReference type="Pfam" id="PF06074">
    <property type="entry name" value="Portal_Mu"/>
    <property type="match status" value="1"/>
</dbReference>
<dbReference type="InterPro" id="IPR009279">
    <property type="entry name" value="Portal_Mu"/>
</dbReference>
<evidence type="ECO:0000313" key="2">
    <source>
        <dbReference type="Proteomes" id="UP000271705"/>
    </source>
</evidence>
<dbReference type="Proteomes" id="UP000271705">
    <property type="component" value="Unassembled WGS sequence"/>
</dbReference>
<accession>A0A431UFT8</accession>
<name>A0A431UFT8_STEMA</name>
<dbReference type="EMBL" id="RXLZ01000036">
    <property type="protein sequence ID" value="RTQ88247.1"/>
    <property type="molecule type" value="Genomic_DNA"/>
</dbReference>
<organism evidence="1 2">
    <name type="scientific">Stenotrophomonas maltophilia</name>
    <name type="common">Pseudomonas maltophilia</name>
    <name type="synonym">Xanthomonas maltophilia</name>
    <dbReference type="NCBI Taxonomy" id="40324"/>
    <lineage>
        <taxon>Bacteria</taxon>
        <taxon>Pseudomonadati</taxon>
        <taxon>Pseudomonadota</taxon>
        <taxon>Gammaproteobacteria</taxon>
        <taxon>Lysobacterales</taxon>
        <taxon>Lysobacteraceae</taxon>
        <taxon>Stenotrophomonas</taxon>
        <taxon>Stenotrophomonas maltophilia group</taxon>
    </lineage>
</organism>
<reference evidence="1 2" key="1">
    <citation type="submission" date="2018-12" db="EMBL/GenBank/DDBJ databases">
        <authorList>
            <person name="Kartti S."/>
            <person name="Manni A."/>
            <person name="Chemao El Fihri M.W."/>
            <person name="Laamarti M."/>
            <person name="Temsamani L."/>
            <person name="El Jamali J.E."/>
            <person name="Ouadghiri M."/>
            <person name="Ibrahimi A."/>
            <person name="Filati-Maltouf A."/>
        </authorList>
    </citation>
    <scope>NUCLEOTIDE SEQUENCE [LARGE SCALE GENOMIC DNA]</scope>
    <source>
        <strain evidence="1 2">MDMC339</strain>
    </source>
</reference>
<sequence length="508" mass="56383">MTIARPEIGREIATTADGIDITRGYTGPLLLPFDSVLRNRGGYDLQIYEQVLSDPEVKTTFGSRQDSVVACEWQVEPGGEKRIDRQAAEYLQEQLHGIGWDNVTRKMLFGVFYGYGVAEILYKVDGTRIGLEAIKVRNRRRFRYGKEGDLRLLTQTQMTEGVPALAPYFWNFCSGADHDDEPYGLGLAHWLYWPVLFKRNGLKFWLIFLEKFGMPTAVGKYDVDATDPEKSKLLQATRALQTDSGIIMPKGMELALLEAGRSGTADYKALQDYMDATIQKVVLGQTASTQGTPGKLGNDQLQREVRRDIITADADLVCESFNKGPARWLTEWNFPGAAIPRVYRVTEEPEDLDATASRDKKILDLGYKPKQVYMDQTYGDNYEPVQAPPEPSAVPTAIDGPQFADAGGAVGSLLRRHYPAAFADSTPKAPDPAIGLGRQLDRRLSPLGAGWVEQIRQLVDEVDSLEELRDRLFELHPNMTLDDYASVMADAMTAATLAGRSDVQGAGD</sequence>
<comment type="caution">
    <text evidence="1">The sequence shown here is derived from an EMBL/GenBank/DDBJ whole genome shotgun (WGS) entry which is preliminary data.</text>
</comment>
<dbReference type="AlphaFoldDB" id="A0A431UFT8"/>
<proteinExistence type="predicted"/>
<gene>
    <name evidence="1" type="ORF">EKL94_13065</name>
</gene>
<dbReference type="RefSeq" id="WP_126929412.1">
    <property type="nucleotide sequence ID" value="NZ_RXLZ01000036.1"/>
</dbReference>